<accession>A0A1Z1F9F6</accession>
<dbReference type="InterPro" id="IPR009057">
    <property type="entry name" value="Homeodomain-like_sf"/>
</dbReference>
<dbReference type="InterPro" id="IPR001647">
    <property type="entry name" value="HTH_TetR"/>
</dbReference>
<feature type="compositionally biased region" description="Basic residues" evidence="3">
    <location>
        <begin position="63"/>
        <end position="73"/>
    </location>
</feature>
<protein>
    <recommendedName>
        <fullName evidence="4">HTH tetR-type domain-containing protein</fullName>
    </recommendedName>
</protein>
<dbReference type="AlphaFoldDB" id="A0A1Z1F9F6"/>
<dbReference type="PROSITE" id="PS50977">
    <property type="entry name" value="HTH_TETR_2"/>
    <property type="match status" value="1"/>
</dbReference>
<feature type="domain" description="HTH tetR-type" evidence="4">
    <location>
        <begin position="76"/>
        <end position="136"/>
    </location>
</feature>
<dbReference type="PROSITE" id="PS51257">
    <property type="entry name" value="PROKAR_LIPOPROTEIN"/>
    <property type="match status" value="1"/>
</dbReference>
<evidence type="ECO:0000313" key="6">
    <source>
        <dbReference type="Proteomes" id="UP000195807"/>
    </source>
</evidence>
<dbReference type="Gene3D" id="1.10.357.10">
    <property type="entry name" value="Tetracycline Repressor, domain 2"/>
    <property type="match status" value="1"/>
</dbReference>
<evidence type="ECO:0000256" key="1">
    <source>
        <dbReference type="ARBA" id="ARBA00023125"/>
    </source>
</evidence>
<dbReference type="GO" id="GO:0003677">
    <property type="term" value="F:DNA binding"/>
    <property type="evidence" value="ECO:0007669"/>
    <property type="project" value="UniProtKB-UniRule"/>
</dbReference>
<evidence type="ECO:0000256" key="2">
    <source>
        <dbReference type="PROSITE-ProRule" id="PRU00335"/>
    </source>
</evidence>
<reference evidence="5 6" key="1">
    <citation type="submission" date="2017-01" db="EMBL/GenBank/DDBJ databases">
        <title>Complete genome sequence of esterase-producing bacterium Croceicoccus marinus E4A9.</title>
        <authorList>
            <person name="Wu Y.-H."/>
            <person name="Cheng H."/>
            <person name="Xu L."/>
            <person name="Huo Y.-Y."/>
            <person name="Wang C.-S."/>
            <person name="Xu X.-W."/>
        </authorList>
    </citation>
    <scope>NUCLEOTIDE SEQUENCE [LARGE SCALE GENOMIC DNA]</scope>
    <source>
        <strain evidence="5 6">E4A9</strain>
    </source>
</reference>
<organism evidence="5 6">
    <name type="scientific">Croceicoccus marinus</name>
    <dbReference type="NCBI Taxonomy" id="450378"/>
    <lineage>
        <taxon>Bacteria</taxon>
        <taxon>Pseudomonadati</taxon>
        <taxon>Pseudomonadota</taxon>
        <taxon>Alphaproteobacteria</taxon>
        <taxon>Sphingomonadales</taxon>
        <taxon>Erythrobacteraceae</taxon>
        <taxon>Croceicoccus</taxon>
    </lineage>
</organism>
<dbReference type="SUPFAM" id="SSF46689">
    <property type="entry name" value="Homeodomain-like"/>
    <property type="match status" value="1"/>
</dbReference>
<name>A0A1Z1F9F6_9SPHN</name>
<dbReference type="EMBL" id="CP019602">
    <property type="protein sequence ID" value="ARU15431.1"/>
    <property type="molecule type" value="Genomic_DNA"/>
</dbReference>
<sequence>MNDQVRPHVHTAANSRVGFANPWVLQGCQLATSASLAQAVSMNGNRPDPRNGSTGESPAAARARPRVRPRTRKSIADRQQEMLDAAARIVVSDGIGDVTVRRVAAEIGLSQAQGHNCFSRRIDLLLALTRRELERVESARRDVALRGGDVQTAVILSTISYLDDMERRGPLLQSLLRVAEIRAALRGERDEAARRSRTPLLASMQQRYGMSEAEARASNAVLSAIVLRAGSLLAAHRIRGVTASRLSLSLVLAGMRSNAARGSAD</sequence>
<dbReference type="KEGG" id="cman:A9D14_03650"/>
<keyword evidence="6" id="KW-1185">Reference proteome</keyword>
<keyword evidence="1 2" id="KW-0238">DNA-binding</keyword>
<evidence type="ECO:0000256" key="3">
    <source>
        <dbReference type="SAM" id="MobiDB-lite"/>
    </source>
</evidence>
<dbReference type="STRING" id="450378.GCA_001661675_00730"/>
<evidence type="ECO:0000259" key="4">
    <source>
        <dbReference type="PROSITE" id="PS50977"/>
    </source>
</evidence>
<gene>
    <name evidence="5" type="ORF">A9D14_03650</name>
</gene>
<feature type="DNA-binding region" description="H-T-H motif" evidence="2">
    <location>
        <begin position="99"/>
        <end position="118"/>
    </location>
</feature>
<dbReference type="Proteomes" id="UP000195807">
    <property type="component" value="Chromosome"/>
</dbReference>
<feature type="region of interest" description="Disordered" evidence="3">
    <location>
        <begin position="41"/>
        <end position="73"/>
    </location>
</feature>
<proteinExistence type="predicted"/>
<evidence type="ECO:0000313" key="5">
    <source>
        <dbReference type="EMBL" id="ARU15431.1"/>
    </source>
</evidence>